<accession>A0A813ZV47</accession>
<dbReference type="GO" id="GO:0005125">
    <property type="term" value="F:cytokine activity"/>
    <property type="evidence" value="ECO:0007669"/>
    <property type="project" value="TreeGrafter"/>
</dbReference>
<dbReference type="PRINTS" id="PR01349">
    <property type="entry name" value="WNTPROTEIN"/>
</dbReference>
<keyword evidence="6 10" id="KW-0879">Wnt signaling pathway</keyword>
<dbReference type="GO" id="GO:0060070">
    <property type="term" value="P:canonical Wnt signaling pathway"/>
    <property type="evidence" value="ECO:0007669"/>
    <property type="project" value="TreeGrafter"/>
</dbReference>
<dbReference type="PANTHER" id="PTHR12027:SF77">
    <property type="entry name" value="PROTEIN WNT-5"/>
    <property type="match status" value="1"/>
</dbReference>
<keyword evidence="9" id="KW-0449">Lipoprotein</keyword>
<evidence type="ECO:0000256" key="8">
    <source>
        <dbReference type="ARBA" id="ARBA00023180"/>
    </source>
</evidence>
<comment type="subcellular location">
    <subcellularLocation>
        <location evidence="1 10">Secreted</location>
        <location evidence="1 10">Extracellular space</location>
        <location evidence="1 10">Extracellular matrix</location>
    </subcellularLocation>
</comment>
<dbReference type="EMBL" id="CAJNOO010000321">
    <property type="protein sequence ID" value="CAF0905010.1"/>
    <property type="molecule type" value="Genomic_DNA"/>
</dbReference>
<dbReference type="SMART" id="SM00097">
    <property type="entry name" value="WNT1"/>
    <property type="match status" value="1"/>
</dbReference>
<reference evidence="11" key="1">
    <citation type="submission" date="2021-02" db="EMBL/GenBank/DDBJ databases">
        <authorList>
            <person name="Nowell W R."/>
        </authorList>
    </citation>
    <scope>NUCLEOTIDE SEQUENCE</scope>
</reference>
<keyword evidence="5" id="KW-0272">Extracellular matrix</keyword>
<keyword evidence="4" id="KW-0964">Secreted</keyword>
<evidence type="ECO:0000256" key="1">
    <source>
        <dbReference type="ARBA" id="ARBA00004498"/>
    </source>
</evidence>
<name>A0A813ZV47_9BILA</name>
<keyword evidence="8" id="KW-0325">Glycoprotein</keyword>
<dbReference type="AlphaFoldDB" id="A0A813ZV47"/>
<dbReference type="GO" id="GO:0045165">
    <property type="term" value="P:cell fate commitment"/>
    <property type="evidence" value="ECO:0007669"/>
    <property type="project" value="TreeGrafter"/>
</dbReference>
<dbReference type="CDD" id="cd19337">
    <property type="entry name" value="Wnt_Wnt5"/>
    <property type="match status" value="1"/>
</dbReference>
<evidence type="ECO:0000256" key="2">
    <source>
        <dbReference type="ARBA" id="ARBA00005683"/>
    </source>
</evidence>
<evidence type="ECO:0000256" key="7">
    <source>
        <dbReference type="ARBA" id="ARBA00023157"/>
    </source>
</evidence>
<dbReference type="EMBL" id="CAJNOT010000279">
    <property type="protein sequence ID" value="CAF0924593.1"/>
    <property type="molecule type" value="Genomic_DNA"/>
</dbReference>
<dbReference type="GO" id="GO:0005109">
    <property type="term" value="F:frizzled binding"/>
    <property type="evidence" value="ECO:0007669"/>
    <property type="project" value="TreeGrafter"/>
</dbReference>
<dbReference type="Proteomes" id="UP000663882">
    <property type="component" value="Unassembled WGS sequence"/>
</dbReference>
<dbReference type="PROSITE" id="PS00246">
    <property type="entry name" value="WNT1"/>
    <property type="match status" value="1"/>
</dbReference>
<dbReference type="PANTHER" id="PTHR12027">
    <property type="entry name" value="WNT RELATED"/>
    <property type="match status" value="1"/>
</dbReference>
<dbReference type="OrthoDB" id="5945655at2759"/>
<comment type="function">
    <text evidence="10">Ligand for members of the frizzled family of seven transmembrane receptors.</text>
</comment>
<comment type="similarity">
    <text evidence="2 10">Belongs to the Wnt family.</text>
</comment>
<dbReference type="GO" id="GO:0005615">
    <property type="term" value="C:extracellular space"/>
    <property type="evidence" value="ECO:0007669"/>
    <property type="project" value="TreeGrafter"/>
</dbReference>
<evidence type="ECO:0000256" key="3">
    <source>
        <dbReference type="ARBA" id="ARBA00022473"/>
    </source>
</evidence>
<evidence type="ECO:0000313" key="13">
    <source>
        <dbReference type="Proteomes" id="UP000663882"/>
    </source>
</evidence>
<dbReference type="InterPro" id="IPR005817">
    <property type="entry name" value="Wnt"/>
</dbReference>
<evidence type="ECO:0000256" key="4">
    <source>
        <dbReference type="ARBA" id="ARBA00022525"/>
    </source>
</evidence>
<dbReference type="InterPro" id="IPR018161">
    <property type="entry name" value="Wnt_CS"/>
</dbReference>
<sequence>MISECQNNKTNSLNKNDDDKNIALQEQNGNILSSYTFFNSGNQYEFNEDSSQYCQSTLKSLTIGQKQICLLHADHMPIVIQAEYFSGGGEKPAIMFTGASKSIEECQYQFQDRHWNCSTVKDDTVFGPLLDHANRETAVAHAIFSAGITYAVSRACKQGLLKSCTCSRTARPKNLPRDWSWGGCGDNIDYGYRFGRDFVDTPEKEINSLVRYNTFMNSNQTMIQGGRKRKFFRPGRIRRQINIHNNEVGRRAVYRLTRIVCKCHGVSGSCSLRTCYQQLPTFREVGTYLKEKYDSAIEVRYQRRLGELRSRDRRFVGPTKDDLIYFEESNFCEYNPHIGSLGTKDRQCNRTSHGSDGCATMCCGRGYNTIRKYIQEKCNCKFIWCCSVQCETCHRFVEIYVCK</sequence>
<evidence type="ECO:0000313" key="11">
    <source>
        <dbReference type="EMBL" id="CAF0905010.1"/>
    </source>
</evidence>
<dbReference type="FunFam" id="3.30.2460.20:FF:000001">
    <property type="entry name" value="Wnt homolog"/>
    <property type="match status" value="1"/>
</dbReference>
<protein>
    <recommendedName>
        <fullName evidence="10">Protein Wnt</fullName>
    </recommendedName>
</protein>
<evidence type="ECO:0000256" key="5">
    <source>
        <dbReference type="ARBA" id="ARBA00022530"/>
    </source>
</evidence>
<dbReference type="Gene3D" id="3.30.2460.20">
    <property type="match status" value="1"/>
</dbReference>
<keyword evidence="7" id="KW-1015">Disulfide bond</keyword>
<evidence type="ECO:0000256" key="9">
    <source>
        <dbReference type="ARBA" id="ARBA00023288"/>
    </source>
</evidence>
<dbReference type="Pfam" id="PF00110">
    <property type="entry name" value="wnt"/>
    <property type="match status" value="1"/>
</dbReference>
<evidence type="ECO:0000256" key="6">
    <source>
        <dbReference type="ARBA" id="ARBA00022687"/>
    </source>
</evidence>
<dbReference type="GO" id="GO:0030182">
    <property type="term" value="P:neuron differentiation"/>
    <property type="evidence" value="ECO:0007669"/>
    <property type="project" value="TreeGrafter"/>
</dbReference>
<proteinExistence type="inferred from homology"/>
<organism evidence="11 13">
    <name type="scientific">Rotaria sordida</name>
    <dbReference type="NCBI Taxonomy" id="392033"/>
    <lineage>
        <taxon>Eukaryota</taxon>
        <taxon>Metazoa</taxon>
        <taxon>Spiralia</taxon>
        <taxon>Gnathifera</taxon>
        <taxon>Rotifera</taxon>
        <taxon>Eurotatoria</taxon>
        <taxon>Bdelloidea</taxon>
        <taxon>Philodinida</taxon>
        <taxon>Philodinidae</taxon>
        <taxon>Rotaria</taxon>
    </lineage>
</organism>
<evidence type="ECO:0000256" key="10">
    <source>
        <dbReference type="RuleBase" id="RU003500"/>
    </source>
</evidence>
<dbReference type="InterPro" id="IPR043158">
    <property type="entry name" value="Wnt_C"/>
</dbReference>
<comment type="caution">
    <text evidence="11">The sequence shown here is derived from an EMBL/GenBank/DDBJ whole genome shotgun (WGS) entry which is preliminary data.</text>
</comment>
<evidence type="ECO:0000313" key="12">
    <source>
        <dbReference type="EMBL" id="CAF0924593.1"/>
    </source>
</evidence>
<gene>
    <name evidence="11" type="ORF">RFH988_LOCUS9183</name>
    <name evidence="12" type="ORF">ZHD862_LOCUS8583</name>
</gene>
<dbReference type="Proteomes" id="UP000663864">
    <property type="component" value="Unassembled WGS sequence"/>
</dbReference>
<keyword evidence="3 10" id="KW-0217">Developmental protein</keyword>